<dbReference type="Pfam" id="PF00753">
    <property type="entry name" value="Lactamase_B"/>
    <property type="match status" value="1"/>
</dbReference>
<comment type="subunit">
    <text evidence="2">Homodimer.</text>
</comment>
<protein>
    <recommendedName>
        <fullName evidence="3">Metallo-beta-lactamase domain-containing protein 1</fullName>
    </recommendedName>
    <alternativeName>
        <fullName evidence="4">Endoribonuclease MBLAC1</fullName>
    </alternativeName>
</protein>
<dbReference type="SMART" id="SM00849">
    <property type="entry name" value="Lactamase_B"/>
    <property type="match status" value="1"/>
</dbReference>
<evidence type="ECO:0000256" key="4">
    <source>
        <dbReference type="ARBA" id="ARBA00032988"/>
    </source>
</evidence>
<dbReference type="GO" id="GO:0005829">
    <property type="term" value="C:cytosol"/>
    <property type="evidence" value="ECO:0007669"/>
    <property type="project" value="UniProtKB-SubCell"/>
</dbReference>
<comment type="catalytic activity">
    <reaction evidence="5">
        <text>a ribonucleotidyl-ribonucleotide-RNA + H2O = a 3'-end ribonucleotide-RNA + a 5'-end 5'-phospho-ribonucleoside-RNA + H(+)</text>
        <dbReference type="Rhea" id="RHEA:68096"/>
        <dbReference type="Rhea" id="RHEA-COMP:15179"/>
        <dbReference type="Rhea" id="RHEA-COMP:17355"/>
        <dbReference type="Rhea" id="RHEA-COMP:17428"/>
        <dbReference type="ChEBI" id="CHEBI:15377"/>
        <dbReference type="ChEBI" id="CHEBI:15378"/>
        <dbReference type="ChEBI" id="CHEBI:74896"/>
        <dbReference type="ChEBI" id="CHEBI:138282"/>
        <dbReference type="ChEBI" id="CHEBI:173118"/>
    </reaction>
    <physiologicalReaction direction="left-to-right" evidence="5">
        <dbReference type="Rhea" id="RHEA:68097"/>
    </physiologicalReaction>
</comment>
<evidence type="ECO:0000259" key="7">
    <source>
        <dbReference type="SMART" id="SM00849"/>
    </source>
</evidence>
<evidence type="ECO:0000313" key="9">
    <source>
        <dbReference type="Proteomes" id="UP000228920"/>
    </source>
</evidence>
<accession>A0A2M7TG48</accession>
<dbReference type="Proteomes" id="UP000228920">
    <property type="component" value="Unassembled WGS sequence"/>
</dbReference>
<sequence>MKKLANVHVIQPGYAIWNKKMETQRADGTISLVISNENIIVDTGLPKDKTTILDALVQFGLAAKDIAYIICTHGDADHISNNNLFPKAKLIVGFDIYDGDIARFFQNSLKIDSNVTVVSMTGHDDRSIGVYVTTDMGLIAITGDLFEYEGDYKEISNWVAFSKEPKQHIRNRAKVWEMADYIVPGHGNIFKVDKTIDLLDLETTQLKKLLQKKINVYGDIEL</sequence>
<gene>
    <name evidence="8" type="ORF">COY32_06290</name>
</gene>
<evidence type="ECO:0000256" key="3">
    <source>
        <dbReference type="ARBA" id="ARBA00014856"/>
    </source>
</evidence>
<dbReference type="AlphaFoldDB" id="A0A2M7TG48"/>
<evidence type="ECO:0000256" key="2">
    <source>
        <dbReference type="ARBA" id="ARBA00011738"/>
    </source>
</evidence>
<comment type="subcellular location">
    <subcellularLocation>
        <location evidence="1">Cytoplasm</location>
        <location evidence="1">Cytosol</location>
    </subcellularLocation>
</comment>
<evidence type="ECO:0000256" key="6">
    <source>
        <dbReference type="ARBA" id="ARBA00045869"/>
    </source>
</evidence>
<feature type="domain" description="Metallo-beta-lactamase" evidence="7">
    <location>
        <begin position="27"/>
        <end position="186"/>
    </location>
</feature>
<name>A0A2M7TG48_UNCKA</name>
<dbReference type="EMBL" id="PFNL01000174">
    <property type="protein sequence ID" value="PIZ44535.1"/>
    <property type="molecule type" value="Genomic_DNA"/>
</dbReference>
<organism evidence="8 9">
    <name type="scientific">candidate division WWE3 bacterium CG_4_10_14_0_2_um_filter_41_14</name>
    <dbReference type="NCBI Taxonomy" id="1975072"/>
    <lineage>
        <taxon>Bacteria</taxon>
        <taxon>Katanobacteria</taxon>
    </lineage>
</organism>
<dbReference type="PANTHER" id="PTHR23200:SF48">
    <property type="entry name" value="METALLO-BETA-LACTAMASE DOMAIN-CONTAINING PROTEIN 1"/>
    <property type="match status" value="1"/>
</dbReference>
<dbReference type="InterPro" id="IPR039344">
    <property type="entry name" value="MBLAC1"/>
</dbReference>
<dbReference type="CDD" id="cd07711">
    <property type="entry name" value="MBLAC1-like_MBL-fold"/>
    <property type="match status" value="1"/>
</dbReference>
<dbReference type="InterPro" id="IPR036866">
    <property type="entry name" value="RibonucZ/Hydroxyglut_hydro"/>
</dbReference>
<comment type="caution">
    <text evidence="8">The sequence shown here is derived from an EMBL/GenBank/DDBJ whole genome shotgun (WGS) entry which is preliminary data.</text>
</comment>
<proteinExistence type="predicted"/>
<evidence type="ECO:0000256" key="1">
    <source>
        <dbReference type="ARBA" id="ARBA00004514"/>
    </source>
</evidence>
<comment type="function">
    <text evidence="6">Endoribonuclease that catalyzes the hydrolysis of histone-coding pre-mRNA 3'-end. Involved in histone pre-mRNA processing during the S-phase of the cell cycle, which is required for entering/progressing through S-phase. Cleaves histone pre-mRNA at a major and a minor cleavage site after the 5'-ACCCA-3' and the 5'-ACCCACA-3' sequence, respectively, and located downstream of the stem-loop. May require the presence of the HDE element located at the histone pre-RNA 3'-end to avoid non-specific cleavage.</text>
</comment>
<dbReference type="Gene3D" id="3.60.15.10">
    <property type="entry name" value="Ribonuclease Z/Hydroxyacylglutathione hydrolase-like"/>
    <property type="match status" value="1"/>
</dbReference>
<dbReference type="InterPro" id="IPR001279">
    <property type="entry name" value="Metallo-B-lactamas"/>
</dbReference>
<evidence type="ECO:0000256" key="5">
    <source>
        <dbReference type="ARBA" id="ARBA00044690"/>
    </source>
</evidence>
<reference evidence="9" key="1">
    <citation type="submission" date="2017-09" db="EMBL/GenBank/DDBJ databases">
        <title>Depth-based differentiation of microbial function through sediment-hosted aquifers and enrichment of novel symbionts in the deep terrestrial subsurface.</title>
        <authorList>
            <person name="Probst A.J."/>
            <person name="Ladd B."/>
            <person name="Jarett J.K."/>
            <person name="Geller-Mcgrath D.E."/>
            <person name="Sieber C.M.K."/>
            <person name="Emerson J.B."/>
            <person name="Anantharaman K."/>
            <person name="Thomas B.C."/>
            <person name="Malmstrom R."/>
            <person name="Stieglmeier M."/>
            <person name="Klingl A."/>
            <person name="Woyke T."/>
            <person name="Ryan C.M."/>
            <person name="Banfield J.F."/>
        </authorList>
    </citation>
    <scope>NUCLEOTIDE SEQUENCE [LARGE SCALE GENOMIC DNA]</scope>
</reference>
<dbReference type="SUPFAM" id="SSF56281">
    <property type="entry name" value="Metallo-hydrolase/oxidoreductase"/>
    <property type="match status" value="1"/>
</dbReference>
<dbReference type="PANTHER" id="PTHR23200">
    <property type="entry name" value="METALLO-BETA-LACTAMASE DOMAIN-CONTAINING PROTEIN 1"/>
    <property type="match status" value="1"/>
</dbReference>
<evidence type="ECO:0000313" key="8">
    <source>
        <dbReference type="EMBL" id="PIZ44535.1"/>
    </source>
</evidence>